<gene>
    <name evidence="1" type="ORF">OFN31_28315</name>
</gene>
<dbReference type="Proteomes" id="UP001208624">
    <property type="component" value="Unassembled WGS sequence"/>
</dbReference>
<dbReference type="Pfam" id="PF05125">
    <property type="entry name" value="Phage_cap_P2"/>
    <property type="match status" value="1"/>
</dbReference>
<sequence>DEPEYNRIATYQSINDAYVVEDYGKCAMVTGLKFADS</sequence>
<evidence type="ECO:0000313" key="2">
    <source>
        <dbReference type="Proteomes" id="UP001208624"/>
    </source>
</evidence>
<name>A0AAP3A5L3_ECOLX</name>
<dbReference type="RefSeq" id="WP_141034502.1">
    <property type="nucleotide sequence ID" value="NZ_MKFQ01000160.1"/>
</dbReference>
<dbReference type="InterPro" id="IPR006441">
    <property type="entry name" value="Phage_P2_GpN"/>
</dbReference>
<dbReference type="EMBL" id="JAOVKC010000562">
    <property type="protein sequence ID" value="MCV5625552.1"/>
    <property type="molecule type" value="Genomic_DNA"/>
</dbReference>
<evidence type="ECO:0000313" key="1">
    <source>
        <dbReference type="EMBL" id="MCV5625552.1"/>
    </source>
</evidence>
<feature type="non-terminal residue" evidence="1">
    <location>
        <position position="1"/>
    </location>
</feature>
<comment type="caution">
    <text evidence="1">The sequence shown here is derived from an EMBL/GenBank/DDBJ whole genome shotgun (WGS) entry which is preliminary data.</text>
</comment>
<organism evidence="1 2">
    <name type="scientific">Escherichia coli</name>
    <dbReference type="NCBI Taxonomy" id="562"/>
    <lineage>
        <taxon>Bacteria</taxon>
        <taxon>Pseudomonadati</taxon>
        <taxon>Pseudomonadota</taxon>
        <taxon>Gammaproteobacteria</taxon>
        <taxon>Enterobacterales</taxon>
        <taxon>Enterobacteriaceae</taxon>
        <taxon>Escherichia</taxon>
    </lineage>
</organism>
<proteinExistence type="predicted"/>
<accession>A0AAP3A5L3</accession>
<dbReference type="AlphaFoldDB" id="A0AAP3A5L3"/>
<protein>
    <submittedName>
        <fullName evidence="1">Phage major capsid protein, P2 family</fullName>
    </submittedName>
</protein>
<reference evidence="1" key="1">
    <citation type="submission" date="2023-06" db="EMBL/GenBank/DDBJ databases">
        <title>Deciphering the underlying mechanisms mediating the transmission of blaNDM gene from human to animals in China.</title>
        <authorList>
            <person name="Chen K."/>
            <person name="Chen S."/>
        </authorList>
    </citation>
    <scope>NUCLEOTIDE SEQUENCE</scope>
    <source>
        <strain evidence="1">1199</strain>
    </source>
</reference>